<organism evidence="2 3">
    <name type="scientific">Cystobacter fuscus (strain ATCC 25194 / DSM 2262 / NBRC 100088 / M29)</name>
    <dbReference type="NCBI Taxonomy" id="1242864"/>
    <lineage>
        <taxon>Bacteria</taxon>
        <taxon>Pseudomonadati</taxon>
        <taxon>Myxococcota</taxon>
        <taxon>Myxococcia</taxon>
        <taxon>Myxococcales</taxon>
        <taxon>Cystobacterineae</taxon>
        <taxon>Archangiaceae</taxon>
        <taxon>Cystobacter</taxon>
    </lineage>
</organism>
<keyword evidence="3" id="KW-1185">Reference proteome</keyword>
<sequence length="1512" mass="165947">MWMASCLMWLLACGGVPEQEIGIEPMDVVEQELDSCSDSVLSWKTSAANAGSTDSRTCSGPQELKLKCYNARTDDPKCPQVGTKPKTCYQPCEQVVGTQRVDRTVWVEPEFSYSYEQCQYDEWGLPYNCETINVYDTVYPCQKQVLNDVAGYPEELRDDIIYDFWIERGSTECRYTLYNAPIMGTVYNDSRCPAFSCPEPLYGTCRHPAFLESLDPNACGTDAGPFFSAPGQSVDALKSDPKVQVAWKKLLNLNGSVPTPAVEFGSTRCLTCEDKPLDNPAQTQQQARELYNCLDGMLGAQNDVAGLPEGAPLSGVSRPALANQLVERLKLLFERKGSLLSDGQQARILQLYNTDPYKSVRLDCPSPFTPPPVTSACGDLGNLNQQLGFCSLLEPAHVPRSARDSYLSQCLGLASDITLIPVGDACSSAAYRDSFFSLMASLVTRQVTPLSLSTPTAGEPVVDPQQLHYALRAMDTWYVNLRSELSSDPVLFKERVGNKLPGFLSTFWDAAYATRVHLDTEIPSLPAEQLTDYLDTYLGNVSNLSMAVERDVLRAALPVSGPPPMTSSALVLVMGEAFTGLTHRLESLRPLHDLGCRFKRCSPTEDSSQMSQLWGLLANLDDAGRLQTQLGKANQVGVNWREVFTQIQRNHTTVANAVRDSLLENPVYASKADSWKELLSSGLPESMSPGMVPLAQHIQQALARTRSHERTGLLEPTLQNTLYRGIQEAQQEQTISRVKSDNDNLGNKLDTYSANRKEAVVALQQEISTRSGQSRLLAELQQKVSELEEFSRNQAALRHNIEVQQARYALFAQILNQQLKKEAGDNRVAYDRVSRTLADVTADNARRDTSQGKSGVEVVSFYKWPGTGPGNDEPSLSIKKGDVVNFDTSGSWSPTCALQTAQQAPFITNPIVVSSQGRGFTTGPEGFSISTEGSTFKASATERVNQNGTFYSKSNSYSDCAGAEMSLNIGHESVPVFSARAYERVESCYKSDHGTSGGVTNSTSSTLGGESRQTASFHRGLRLQNTPFPDMPVGSLLAVVMKRGATALDHASILDIHVVQSPYTSFSVQEDADVYLVVNDKTGCAVDTSVGLNVTMTRVRPLGSVVAEVATQMAKTLLDIRSQTDDFLASGRLLPSDKAQLRSTALLQLGGLTNFPDIMSIYEAWLDAELAVLEKKVEARTVELSMARLVLETRALNEQLQLSNAELRMTRKVSSWALRELDADTLSGYSLLVLNKVMSQLYPIVDLRHPGVFETLTGDYYEDQLDKLIQIKVEDTLRLHVQSAHDLVTDLIGVLEDARGGTPSLVPTQVALRFPRPVIVPSHPRQPSLFRTADTERSAALWAAVDNKTRASIVLTPADLYAAGVSPGSSKLGCNEAAPVIDAMGIHFVWINPLAKQRTESENIRVNVEFDQSLVFPREDGPVSYFMDTREWTTFNVKTTYDGSIANAGSRFLNYAAPTRVANGLSPFTKFSIDFSSPDLSGLWEADDIILFFTVSVRPVEQGGLGWLENCQ</sequence>
<evidence type="ECO:0000256" key="1">
    <source>
        <dbReference type="SAM" id="MobiDB-lite"/>
    </source>
</evidence>
<feature type="compositionally biased region" description="Low complexity" evidence="1">
    <location>
        <begin position="998"/>
        <end position="1009"/>
    </location>
</feature>
<name>S9NW00_CYSF2</name>
<proteinExistence type="predicted"/>
<reference evidence="2" key="1">
    <citation type="submission" date="2013-05" db="EMBL/GenBank/DDBJ databases">
        <title>Genome assembly of Cystobacter fuscus DSM 2262.</title>
        <authorList>
            <person name="Sharma G."/>
            <person name="Khatri I."/>
            <person name="Kaur C."/>
            <person name="Mayilraj S."/>
            <person name="Subramanian S."/>
        </authorList>
    </citation>
    <scope>NUCLEOTIDE SEQUENCE [LARGE SCALE GENOMIC DNA]</scope>
    <source>
        <strain evidence="2">DSM 2262</strain>
    </source>
</reference>
<dbReference type="Proteomes" id="UP000011682">
    <property type="component" value="Unassembled WGS sequence"/>
</dbReference>
<protein>
    <submittedName>
        <fullName evidence="2">Uncharacterized protein</fullName>
    </submittedName>
</protein>
<accession>S9NW00</accession>
<evidence type="ECO:0000313" key="2">
    <source>
        <dbReference type="EMBL" id="EPX55091.1"/>
    </source>
</evidence>
<evidence type="ECO:0000313" key="3">
    <source>
        <dbReference type="Proteomes" id="UP000011682"/>
    </source>
</evidence>
<dbReference type="EMBL" id="ANAH02000074">
    <property type="protein sequence ID" value="EPX55091.1"/>
    <property type="molecule type" value="Genomic_DNA"/>
</dbReference>
<comment type="caution">
    <text evidence="2">The sequence shown here is derived from an EMBL/GenBank/DDBJ whole genome shotgun (WGS) entry which is preliminary data.</text>
</comment>
<feature type="region of interest" description="Disordered" evidence="1">
    <location>
        <begin position="990"/>
        <end position="1015"/>
    </location>
</feature>
<gene>
    <name evidence="2" type="ORF">D187_009597</name>
</gene>